<dbReference type="InterPro" id="IPR045921">
    <property type="entry name" value="DUF6340"/>
</dbReference>
<dbReference type="RefSeq" id="WP_046824917.1">
    <property type="nucleotide sequence ID" value="NZ_CAUQHC010000062.1"/>
</dbReference>
<dbReference type="Pfam" id="PF19867">
    <property type="entry name" value="DUF6340"/>
    <property type="match status" value="1"/>
</dbReference>
<evidence type="ECO:0008006" key="3">
    <source>
        <dbReference type="Google" id="ProtNLM"/>
    </source>
</evidence>
<dbReference type="AlphaFoldDB" id="A0A1D3UKT4"/>
<evidence type="ECO:0000313" key="2">
    <source>
        <dbReference type="Proteomes" id="UP000182057"/>
    </source>
</evidence>
<dbReference type="Proteomes" id="UP000182057">
    <property type="component" value="Unassembled WGS sequence"/>
</dbReference>
<proteinExistence type="predicted"/>
<dbReference type="InterPro" id="IPR011990">
    <property type="entry name" value="TPR-like_helical_dom_sf"/>
</dbReference>
<dbReference type="PROSITE" id="PS51257">
    <property type="entry name" value="PROKAR_LIPOPROTEIN"/>
    <property type="match status" value="1"/>
</dbReference>
<sequence length="353" mass="39790">MCDKGSAREGRSSRFLFSVTGLCLLLLASCSSLRYVEIETYNPSEIVFPKKVRKILIVNNAVAQPKVRYEALRPMNSADTMGVRADSTTFDFCRRLGERMAQSPRFEDVRLYQGALRTDSFFASEQRLTDETVRRLCEEEGVDAVISLDRLLFKMKGVLRQGDYLPVESVDVEVLGTVRATIPDGKRALGTVLLSDTIPVNLEWDLAATEKIEELPLEEVLHGVSSYLADKTHLNFVPHWSSDTRWYYTASGSLWKEAAAYAATDHWEEAAAIWQRLYDRTPEGKAQARLAANLALSEELKGDLSKALEWAGRSHELCRKYLGASAEATRNQACYISVLEHRVHSDEALRKQF</sequence>
<dbReference type="SUPFAM" id="SSF48452">
    <property type="entry name" value="TPR-like"/>
    <property type="match status" value="1"/>
</dbReference>
<dbReference type="EMBL" id="FMMM01000054">
    <property type="protein sequence ID" value="SCQ21553.1"/>
    <property type="molecule type" value="Genomic_DNA"/>
</dbReference>
<reference evidence="1 2" key="1">
    <citation type="submission" date="2016-09" db="EMBL/GenBank/DDBJ databases">
        <authorList>
            <person name="Capua I."/>
            <person name="De Benedictis P."/>
            <person name="Joannis T."/>
            <person name="Lombin L.H."/>
            <person name="Cattoli G."/>
        </authorList>
    </citation>
    <scope>NUCLEOTIDE SEQUENCE [LARGE SCALE GENOMIC DNA]</scope>
    <source>
        <strain evidence="1 2">UB20</strain>
    </source>
</reference>
<name>A0A1D3UKT4_TANFO</name>
<evidence type="ECO:0000313" key="1">
    <source>
        <dbReference type="EMBL" id="SCQ21553.1"/>
    </source>
</evidence>
<dbReference type="OrthoDB" id="1115705at2"/>
<protein>
    <recommendedName>
        <fullName evidence="3">Tetratricopeptide repeat protein</fullName>
    </recommendedName>
</protein>
<gene>
    <name evidence="1" type="ORF">TFUB20_01410</name>
</gene>
<accession>A0A1D3UKT4</accession>
<organism evidence="1 2">
    <name type="scientific">Tannerella forsythia</name>
    <name type="common">Bacteroides forsythus</name>
    <dbReference type="NCBI Taxonomy" id="28112"/>
    <lineage>
        <taxon>Bacteria</taxon>
        <taxon>Pseudomonadati</taxon>
        <taxon>Bacteroidota</taxon>
        <taxon>Bacteroidia</taxon>
        <taxon>Bacteroidales</taxon>
        <taxon>Tannerellaceae</taxon>
        <taxon>Tannerella</taxon>
    </lineage>
</organism>